<comment type="caution">
    <text evidence="7">The sequence shown here is derived from an EMBL/GenBank/DDBJ whole genome shotgun (WGS) entry which is preliminary data.</text>
</comment>
<evidence type="ECO:0000256" key="4">
    <source>
        <dbReference type="ARBA" id="ARBA00022729"/>
    </source>
</evidence>
<feature type="region of interest" description="Disordered" evidence="5">
    <location>
        <begin position="1"/>
        <end position="24"/>
    </location>
</feature>
<evidence type="ECO:0000313" key="7">
    <source>
        <dbReference type="EMBL" id="MBB4842550.1"/>
    </source>
</evidence>
<dbReference type="GO" id="GO:1904680">
    <property type="term" value="F:peptide transmembrane transporter activity"/>
    <property type="evidence" value="ECO:0007669"/>
    <property type="project" value="TreeGrafter"/>
</dbReference>
<dbReference type="Gene3D" id="3.90.76.10">
    <property type="entry name" value="Dipeptide-binding Protein, Domain 1"/>
    <property type="match status" value="1"/>
</dbReference>
<comment type="similarity">
    <text evidence="2">Belongs to the bacterial solute-binding protein 5 family.</text>
</comment>
<dbReference type="GO" id="GO:0015833">
    <property type="term" value="P:peptide transport"/>
    <property type="evidence" value="ECO:0007669"/>
    <property type="project" value="TreeGrafter"/>
</dbReference>
<dbReference type="InterPro" id="IPR000914">
    <property type="entry name" value="SBP_5_dom"/>
</dbReference>
<dbReference type="SUPFAM" id="SSF53850">
    <property type="entry name" value="Periplasmic binding protein-like II"/>
    <property type="match status" value="1"/>
</dbReference>
<proteinExistence type="inferred from homology"/>
<protein>
    <submittedName>
        <fullName evidence="7">ABC-type transport system substrate-binding protein</fullName>
    </submittedName>
</protein>
<organism evidence="7 8">
    <name type="scientific">Roseateles oligotrophus</name>
    <dbReference type="NCBI Taxonomy" id="1769250"/>
    <lineage>
        <taxon>Bacteria</taxon>
        <taxon>Pseudomonadati</taxon>
        <taxon>Pseudomonadota</taxon>
        <taxon>Betaproteobacteria</taxon>
        <taxon>Burkholderiales</taxon>
        <taxon>Sphaerotilaceae</taxon>
        <taxon>Roseateles</taxon>
    </lineage>
</organism>
<dbReference type="PIRSF" id="PIRSF002741">
    <property type="entry name" value="MppA"/>
    <property type="match status" value="1"/>
</dbReference>
<dbReference type="RefSeq" id="WP_348648666.1">
    <property type="nucleotide sequence ID" value="NZ_JACHLP010000002.1"/>
</dbReference>
<keyword evidence="4" id="KW-0732">Signal</keyword>
<dbReference type="GO" id="GO:0043190">
    <property type="term" value="C:ATP-binding cassette (ABC) transporter complex"/>
    <property type="evidence" value="ECO:0007669"/>
    <property type="project" value="InterPro"/>
</dbReference>
<evidence type="ECO:0000259" key="6">
    <source>
        <dbReference type="Pfam" id="PF00496"/>
    </source>
</evidence>
<dbReference type="InterPro" id="IPR030678">
    <property type="entry name" value="Peptide/Ni-bd"/>
</dbReference>
<reference evidence="7 8" key="1">
    <citation type="submission" date="2020-08" db="EMBL/GenBank/DDBJ databases">
        <title>Functional genomics of gut bacteria from endangered species of beetles.</title>
        <authorList>
            <person name="Carlos-Shanley C."/>
        </authorList>
    </citation>
    <scope>NUCLEOTIDE SEQUENCE [LARGE SCALE GENOMIC DNA]</scope>
    <source>
        <strain evidence="7 8">S00239</strain>
    </source>
</reference>
<dbReference type="Gene3D" id="3.10.105.10">
    <property type="entry name" value="Dipeptide-binding Protein, Domain 3"/>
    <property type="match status" value="1"/>
</dbReference>
<dbReference type="PANTHER" id="PTHR30290">
    <property type="entry name" value="PERIPLASMIC BINDING COMPONENT OF ABC TRANSPORTER"/>
    <property type="match status" value="1"/>
</dbReference>
<evidence type="ECO:0000256" key="3">
    <source>
        <dbReference type="ARBA" id="ARBA00022448"/>
    </source>
</evidence>
<accession>A0A840L2T5</accession>
<dbReference type="Proteomes" id="UP000562027">
    <property type="component" value="Unassembled WGS sequence"/>
</dbReference>
<sequence length="640" mass="72307">MNKARPAHPTRPQAMHKTRSTVQPPARRLGLQKLMACLSFSVAATAVFALGSGSALAQTAAAPSSEPKILRYAFRVAETGFDPAQISDTYSKTVAAGIFDAPLKYEYLAKTPKLLPNTLVAMPEISADFKTLTFEVKPGIYFNDDEAFKGKKRELTAADYVYAIKRHYDPLWKSPNLYLLENVKILGLSELRQKLMKAKKPFDYDQPVEGLQELGRYKFQIKLGVGDPRFVYQFADHAFLGAVAREVVEFYGDKIMAHPVGTNAWALAEWRRSSRIVLEKNPNFREEYYREQVPADKPELAAQVKALQGRRIPLIDRVEIAIIEEAQPRWLSFLGSEADVLPEVPFEFAGIAFPGDKLAPNLAKRGIQMTRFIYPEIALSYFNMEDPTVGGYTPEKIALRRAISLGMEVDKQIRLARRGQGIPVQGPSIPGVFGYDTAFKSEMSEYNLPKAKALLDLYGYTDKNGDGWRDMPDGSPLRIEYATQPNSESRQLVELWHKGMDALKIKMVFKSAKWPENLKSANAGKLQMWGVSWVASTPDNDTFLALGDSKSKGNKARFNLPAYDALYQKQKALPDGPERLAIMREAQRMMIAYMPYKMDIHRIFTDMSQPWVKGYERNVFVRTFWNYVDVDAEAQKAFLK</sequence>
<comment type="subcellular location">
    <subcellularLocation>
        <location evidence="1">Cell envelope</location>
    </subcellularLocation>
</comment>
<evidence type="ECO:0000313" key="8">
    <source>
        <dbReference type="Proteomes" id="UP000562027"/>
    </source>
</evidence>
<feature type="domain" description="Solute-binding protein family 5" evidence="6">
    <location>
        <begin position="123"/>
        <end position="553"/>
    </location>
</feature>
<name>A0A840L2T5_9BURK</name>
<keyword evidence="8" id="KW-1185">Reference proteome</keyword>
<dbReference type="PANTHER" id="PTHR30290:SF10">
    <property type="entry name" value="PERIPLASMIC OLIGOPEPTIDE-BINDING PROTEIN-RELATED"/>
    <property type="match status" value="1"/>
</dbReference>
<dbReference type="InterPro" id="IPR039424">
    <property type="entry name" value="SBP_5"/>
</dbReference>
<feature type="compositionally biased region" description="Basic residues" evidence="5">
    <location>
        <begin position="1"/>
        <end position="19"/>
    </location>
</feature>
<dbReference type="Gene3D" id="3.40.190.10">
    <property type="entry name" value="Periplasmic binding protein-like II"/>
    <property type="match status" value="1"/>
</dbReference>
<dbReference type="Pfam" id="PF00496">
    <property type="entry name" value="SBP_bac_5"/>
    <property type="match status" value="1"/>
</dbReference>
<evidence type="ECO:0000256" key="1">
    <source>
        <dbReference type="ARBA" id="ARBA00004196"/>
    </source>
</evidence>
<evidence type="ECO:0000256" key="5">
    <source>
        <dbReference type="SAM" id="MobiDB-lite"/>
    </source>
</evidence>
<dbReference type="GO" id="GO:0030288">
    <property type="term" value="C:outer membrane-bounded periplasmic space"/>
    <property type="evidence" value="ECO:0007669"/>
    <property type="project" value="UniProtKB-ARBA"/>
</dbReference>
<gene>
    <name evidence="7" type="ORF">HNP55_001065</name>
</gene>
<evidence type="ECO:0000256" key="2">
    <source>
        <dbReference type="ARBA" id="ARBA00005695"/>
    </source>
</evidence>
<dbReference type="EMBL" id="JACHLP010000002">
    <property type="protein sequence ID" value="MBB4842550.1"/>
    <property type="molecule type" value="Genomic_DNA"/>
</dbReference>
<keyword evidence="3" id="KW-0813">Transport</keyword>
<dbReference type="AlphaFoldDB" id="A0A840L2T5"/>